<keyword evidence="1" id="KW-0489">Methyltransferase</keyword>
<dbReference type="RefSeq" id="XP_012897840.1">
    <property type="nucleotide sequence ID" value="XM_013042386.1"/>
</dbReference>
<dbReference type="Proteomes" id="UP000008312">
    <property type="component" value="Unassembled WGS sequence"/>
</dbReference>
<dbReference type="PANTHER" id="PTHR13271">
    <property type="entry name" value="UNCHARACTERIZED PUTATIVE METHYLTRANSFERASE"/>
    <property type="match status" value="1"/>
</dbReference>
<gene>
    <name evidence="7" type="ORF">GSBLH_T00006683001</name>
</gene>
<feature type="region of interest" description="Disordered" evidence="4">
    <location>
        <begin position="459"/>
        <end position="481"/>
    </location>
</feature>
<feature type="compositionally biased region" description="Low complexity" evidence="4">
    <location>
        <begin position="462"/>
        <end position="476"/>
    </location>
</feature>
<evidence type="ECO:0000256" key="5">
    <source>
        <dbReference type="SAM" id="SignalP"/>
    </source>
</evidence>
<dbReference type="InterPro" id="IPR036464">
    <property type="entry name" value="Rubisco_LSMT_subst-bd_sf"/>
</dbReference>
<dbReference type="CDD" id="cd10527">
    <property type="entry name" value="SET_LSMT"/>
    <property type="match status" value="2"/>
</dbReference>
<sequence length="854" mass="98767">MDLVALLVAAVIYVFFSGEPQTGSDTLFSNSTEIRNFEKWVHQRAHVAPIKISDFSGMDRGLVAVEEIKPNSTLIELDLDDVIYPSTVLKSVPESEKNLFLAMSDDLMLAAFLIQERIKGRASRWYPWLQTLPKHPTVPSSFTQSEIKEFEDPAIIQRLNIQRSDYYSTYFAFTRHMCTYFLQVDAPFRDRLWACSYSGFEWGYTMVITRTVTENRLLIPLMDYRNFISTDSPFEAVDRSHERTHFIINEQNQLRVVTDKRVKRGRQVYLDYEAFPSHYYLQHFGFVPISNIHDCLLIPLPSHTPSPRLSRVFKALGYPTDDSVCLDVTRFLNDKALSFFLLREADEDQLQKCIDLYETRVSSKQKGRWEAMDVYECATGERGDKAKQIWDDGKEELKSKLFDHLKWVESVYSTSIAADNWKLHMERDRLSAASKLALRWRISRKHLIQLMMSNLKTEQLNPQSVQSSSSQSSPQPTLNEVPPLLRLNDWVKEHSENTKISIGSTPWGGLGVIAKEAIQKGEEVLRIHNDTVIGLHTALTHPRFGKAFSAFYHQNQLSEYALIALTLLWEKFDNERWSLFAPFLAKLPSIEEFHHPVLLSKDDLLHLYGSALLDEVSALNATLHREFEASCALIQSHKHLQKLFTSSLVTYPRFLWAELLVRGKSLVVDGETLLIPPLVFAHNSIFQKAGEFLRIEKEEEKEGNVVVVSSESTEFSSDWMIRQGFPNWYMLLSKGELLLAMKGDCVLWNLELKEDDPFFDEKAERLHKANLHLYERFCLVPNAESIPDKFFEMLRILRRNDFHSSESELADGREVSRSEDRWSLLLDAIKEKMGSYITQVVSDRTRSRYSLRIR</sequence>
<evidence type="ECO:0000256" key="4">
    <source>
        <dbReference type="SAM" id="MobiDB-lite"/>
    </source>
</evidence>
<organism evidence="7">
    <name type="scientific">Blastocystis hominis</name>
    <dbReference type="NCBI Taxonomy" id="12968"/>
    <lineage>
        <taxon>Eukaryota</taxon>
        <taxon>Sar</taxon>
        <taxon>Stramenopiles</taxon>
        <taxon>Bigyra</taxon>
        <taxon>Opalozoa</taxon>
        <taxon>Opalinata</taxon>
        <taxon>Blastocystidae</taxon>
        <taxon>Blastocystis</taxon>
    </lineage>
</organism>
<accession>D8M6V3</accession>
<keyword evidence="2" id="KW-0808">Transferase</keyword>
<keyword evidence="3" id="KW-0949">S-adenosyl-L-methionine</keyword>
<dbReference type="GO" id="GO:0032259">
    <property type="term" value="P:methylation"/>
    <property type="evidence" value="ECO:0007669"/>
    <property type="project" value="UniProtKB-KW"/>
</dbReference>
<dbReference type="InterPro" id="IPR015353">
    <property type="entry name" value="Rubisco_LSMT_subst-bd"/>
</dbReference>
<name>D8M6V3_BLAHO</name>
<feature type="signal peptide" evidence="5">
    <location>
        <begin position="1"/>
        <end position="18"/>
    </location>
</feature>
<dbReference type="OMA" id="LQDERMI"/>
<dbReference type="OrthoDB" id="441812at2759"/>
<keyword evidence="5" id="KW-0732">Signal</keyword>
<dbReference type="EMBL" id="FN668662">
    <property type="protein sequence ID" value="CBK23792.2"/>
    <property type="molecule type" value="Genomic_DNA"/>
</dbReference>
<evidence type="ECO:0000313" key="8">
    <source>
        <dbReference type="Proteomes" id="UP000008312"/>
    </source>
</evidence>
<dbReference type="SUPFAM" id="SSF82199">
    <property type="entry name" value="SET domain"/>
    <property type="match status" value="2"/>
</dbReference>
<evidence type="ECO:0000256" key="1">
    <source>
        <dbReference type="ARBA" id="ARBA00022603"/>
    </source>
</evidence>
<feature type="chain" id="PRO_5003117773" description="Rubisco LSMT substrate-binding domain-containing protein" evidence="5">
    <location>
        <begin position="19"/>
        <end position="854"/>
    </location>
</feature>
<dbReference type="InterPro" id="IPR050600">
    <property type="entry name" value="SETD3_SETD6_MTase"/>
</dbReference>
<evidence type="ECO:0000256" key="2">
    <source>
        <dbReference type="ARBA" id="ARBA00022679"/>
    </source>
</evidence>
<reference evidence="7" key="1">
    <citation type="submission" date="2010-02" db="EMBL/GenBank/DDBJ databases">
        <title>Sequencing and annotation of the Blastocystis hominis genome.</title>
        <authorList>
            <person name="Wincker P."/>
        </authorList>
    </citation>
    <scope>NUCLEOTIDE SEQUENCE</scope>
    <source>
        <strain evidence="7">Singapore isolate B</strain>
    </source>
</reference>
<dbReference type="Pfam" id="PF09273">
    <property type="entry name" value="Rubis-subs-bind"/>
    <property type="match status" value="1"/>
</dbReference>
<evidence type="ECO:0000256" key="3">
    <source>
        <dbReference type="ARBA" id="ARBA00022691"/>
    </source>
</evidence>
<dbReference type="Gene3D" id="3.90.1420.10">
    <property type="entry name" value="Rubisco LSMT, substrate-binding domain"/>
    <property type="match status" value="1"/>
</dbReference>
<dbReference type="SUPFAM" id="SSF81822">
    <property type="entry name" value="RuBisCo LSMT C-terminal, substrate-binding domain"/>
    <property type="match status" value="1"/>
</dbReference>
<protein>
    <recommendedName>
        <fullName evidence="6">Rubisco LSMT substrate-binding domain-containing protein</fullName>
    </recommendedName>
</protein>
<dbReference type="AlphaFoldDB" id="D8M6V3"/>
<evidence type="ECO:0000259" key="6">
    <source>
        <dbReference type="Pfam" id="PF09273"/>
    </source>
</evidence>
<feature type="domain" description="Rubisco LSMT substrate-binding" evidence="6">
    <location>
        <begin position="754"/>
        <end position="844"/>
    </location>
</feature>
<dbReference type="GeneID" id="24922807"/>
<keyword evidence="8" id="KW-1185">Reference proteome</keyword>
<dbReference type="InterPro" id="IPR046341">
    <property type="entry name" value="SET_dom_sf"/>
</dbReference>
<dbReference type="GO" id="GO:0016279">
    <property type="term" value="F:protein-lysine N-methyltransferase activity"/>
    <property type="evidence" value="ECO:0007669"/>
    <property type="project" value="TreeGrafter"/>
</dbReference>
<proteinExistence type="predicted"/>
<evidence type="ECO:0000313" key="7">
    <source>
        <dbReference type="EMBL" id="CBK23792.2"/>
    </source>
</evidence>
<dbReference type="Gene3D" id="3.90.1410.10">
    <property type="entry name" value="set domain protein methyltransferase, domain 1"/>
    <property type="match status" value="2"/>
</dbReference>
<dbReference type="InParanoid" id="D8M6V3"/>